<proteinExistence type="predicted"/>
<sequence>MPRAGTAARCRARLGEDPVKPGRKPWIHGTKLKFFETFKDPYIKAAEISQVEAGRLYDDVTNEYLKKYGYNLAYDEDLRSDQDIASDVDEDENVNDIPPEEAASRADYCAVVRVKVGAWLRSQYGSLTNTKRRKKAKLSGFRQLFDKPELDPPKPVLPRILHYYSRKYYKDHIKARFDERWASVSKVPPQPGKKPVAAITVHNTVIKEAWLAEIEPFKAEVLAAMKAEHDIAVNAYSTAVSGEAPSTPGEYQIALDNIVYYLQPFLNAIQERVGMNVSILLCGPIPDWGGAIEMFSVHAGMSKGLVPRIWADFDRAGFEAVRKSFRDFSDQCFYSDRERGGDGGAGADDKNPLKETGGTRDEGDQNEGDKEEGDDEEGDEGDEGDDEDNWQDEDGERTPQLRTLHPALLAEIDAMSKEEGRKFSSRLFALGTYEFEREGVMARNRALMRQAFADGPGGWEGVFSDIHPGKQKKKGKAKEKRARKETDGQEVPVRSRPARLALSAPASPRPDDEDAPIPSLARFPPPSPRPGEEDAPIPSQPPTPAWTPPASPRPDDKDAPMPSLPPTPARSPLPSPRPDKEDAPIPSQPPTPARTSPSSPRPDDEVARSRPPTPACTPPASPRPDDEDVPMPSRPPTLARTSPRPDEGDAPRPPQPPTGLAPPRPKPKPNGRRRSEGEDVPQQMSGWWESQDTSKWTDDLRNVFAGFSRLKGWGGSEWEECVKNLVAFKGAWSFPEKGLLSAPTEAGGRPAEFTAFMRNARKWGVSMELQLKEDAEANPEGRLGDDVGMMKQPEGLAAKDWEQLAKMHGRNGLVFVVAGLLWWGEALAAVEGKEGLRDDWMTAVEDVRWALEQVSRDVSKVIKRIAGEKKATGKGLKRKAEEAAGDKENGSASRSRQHMSGATELTREEENTPHHTILWIEEWIKSADADFTLYPLPVFRVPVSLSPELSEVTRLDDPDLDPNQDTIWYGSGDDVIEDGVRYLDPKIKPELMEVDVSEVSGSVAKGKQKEKESTVEQTKASGSGLTSAEKGKGKAVESESEEEEEEEEEEGSEWGGIPPEDL</sequence>
<feature type="compositionally biased region" description="Pro residues" evidence="1">
    <location>
        <begin position="562"/>
        <end position="576"/>
    </location>
</feature>
<name>A0AAD7JAZ3_9AGAR</name>
<evidence type="ECO:0000313" key="2">
    <source>
        <dbReference type="EMBL" id="KAJ7758478.1"/>
    </source>
</evidence>
<protein>
    <submittedName>
        <fullName evidence="2">Uncharacterized protein</fullName>
    </submittedName>
</protein>
<dbReference type="AlphaFoldDB" id="A0AAD7JAZ3"/>
<evidence type="ECO:0000256" key="1">
    <source>
        <dbReference type="SAM" id="MobiDB-lite"/>
    </source>
</evidence>
<feature type="compositionally biased region" description="Basic residues" evidence="1">
    <location>
        <begin position="469"/>
        <end position="481"/>
    </location>
</feature>
<reference evidence="2" key="1">
    <citation type="submission" date="2023-03" db="EMBL/GenBank/DDBJ databases">
        <title>Massive genome expansion in bonnet fungi (Mycena s.s.) driven by repeated elements and novel gene families across ecological guilds.</title>
        <authorList>
            <consortium name="Lawrence Berkeley National Laboratory"/>
            <person name="Harder C.B."/>
            <person name="Miyauchi S."/>
            <person name="Viragh M."/>
            <person name="Kuo A."/>
            <person name="Thoen E."/>
            <person name="Andreopoulos B."/>
            <person name="Lu D."/>
            <person name="Skrede I."/>
            <person name="Drula E."/>
            <person name="Henrissat B."/>
            <person name="Morin E."/>
            <person name="Kohler A."/>
            <person name="Barry K."/>
            <person name="LaButti K."/>
            <person name="Morin E."/>
            <person name="Salamov A."/>
            <person name="Lipzen A."/>
            <person name="Mereny Z."/>
            <person name="Hegedus B."/>
            <person name="Baldrian P."/>
            <person name="Stursova M."/>
            <person name="Weitz H."/>
            <person name="Taylor A."/>
            <person name="Grigoriev I.V."/>
            <person name="Nagy L.G."/>
            <person name="Martin F."/>
            <person name="Kauserud H."/>
        </authorList>
    </citation>
    <scope>NUCLEOTIDE SEQUENCE</scope>
    <source>
        <strain evidence="2">CBHHK188m</strain>
    </source>
</reference>
<feature type="compositionally biased region" description="Pro residues" evidence="1">
    <location>
        <begin position="611"/>
        <end position="622"/>
    </location>
</feature>
<comment type="caution">
    <text evidence="2">The sequence shown here is derived from an EMBL/GenBank/DDBJ whole genome shotgun (WGS) entry which is preliminary data.</text>
</comment>
<feature type="compositionally biased region" description="Acidic residues" evidence="1">
    <location>
        <begin position="364"/>
        <end position="395"/>
    </location>
</feature>
<feature type="compositionally biased region" description="Pro residues" evidence="1">
    <location>
        <begin position="651"/>
        <end position="664"/>
    </location>
</feature>
<feature type="compositionally biased region" description="Polar residues" evidence="1">
    <location>
        <begin position="682"/>
        <end position="693"/>
    </location>
</feature>
<gene>
    <name evidence="2" type="ORF">DFH07DRAFT_958338</name>
</gene>
<dbReference type="Proteomes" id="UP001215280">
    <property type="component" value="Unassembled WGS sequence"/>
</dbReference>
<accession>A0AAD7JAZ3</accession>
<dbReference type="EMBL" id="JARJLG010000055">
    <property type="protein sequence ID" value="KAJ7758478.1"/>
    <property type="molecule type" value="Genomic_DNA"/>
</dbReference>
<feature type="region of interest" description="Disordered" evidence="1">
    <location>
        <begin position="873"/>
        <end position="911"/>
    </location>
</feature>
<feature type="region of interest" description="Disordered" evidence="1">
    <location>
        <begin position="999"/>
        <end position="1062"/>
    </location>
</feature>
<feature type="region of interest" description="Disordered" evidence="1">
    <location>
        <begin position="336"/>
        <end position="402"/>
    </location>
</feature>
<organism evidence="2 3">
    <name type="scientific">Mycena maculata</name>
    <dbReference type="NCBI Taxonomy" id="230809"/>
    <lineage>
        <taxon>Eukaryota</taxon>
        <taxon>Fungi</taxon>
        <taxon>Dikarya</taxon>
        <taxon>Basidiomycota</taxon>
        <taxon>Agaricomycotina</taxon>
        <taxon>Agaricomycetes</taxon>
        <taxon>Agaricomycetidae</taxon>
        <taxon>Agaricales</taxon>
        <taxon>Marasmiineae</taxon>
        <taxon>Mycenaceae</taxon>
        <taxon>Mycena</taxon>
    </lineage>
</organism>
<keyword evidence="3" id="KW-1185">Reference proteome</keyword>
<evidence type="ECO:0000313" key="3">
    <source>
        <dbReference type="Proteomes" id="UP001215280"/>
    </source>
</evidence>
<feature type="compositionally biased region" description="Polar residues" evidence="1">
    <location>
        <begin position="890"/>
        <end position="900"/>
    </location>
</feature>
<feature type="region of interest" description="Disordered" evidence="1">
    <location>
        <begin position="455"/>
        <end position="693"/>
    </location>
</feature>
<feature type="compositionally biased region" description="Basic and acidic residues" evidence="1">
    <location>
        <begin position="878"/>
        <end position="889"/>
    </location>
</feature>
<feature type="compositionally biased region" description="Low complexity" evidence="1">
    <location>
        <begin position="494"/>
        <end position="506"/>
    </location>
</feature>
<feature type="compositionally biased region" description="Basic and acidic residues" evidence="1">
    <location>
        <begin position="336"/>
        <end position="363"/>
    </location>
</feature>
<feature type="compositionally biased region" description="Acidic residues" evidence="1">
    <location>
        <begin position="1038"/>
        <end position="1052"/>
    </location>
</feature>
<feature type="compositionally biased region" description="Polar residues" evidence="1">
    <location>
        <begin position="1015"/>
        <end position="1026"/>
    </location>
</feature>
<feature type="compositionally biased region" description="Pro residues" evidence="1">
    <location>
        <begin position="538"/>
        <end position="552"/>
    </location>
</feature>